<sequence length="98" mass="10620">MGLMTLLKRQKPVHLVAIAVGIGLLALAAGPVAAMAADPVRKTPDNFAYDIKDGKRVPKAGNRVTNPDGSWREERQDGDCVIVREKTASGEYRETRSC</sequence>
<keyword evidence="3" id="KW-1185">Reference proteome</keyword>
<feature type="signal peptide" evidence="1">
    <location>
        <begin position="1"/>
        <end position="36"/>
    </location>
</feature>
<dbReference type="KEGG" id="sflv:IC614_11250"/>
<evidence type="ECO:0000313" key="3">
    <source>
        <dbReference type="Proteomes" id="UP000594873"/>
    </source>
</evidence>
<dbReference type="AlphaFoldDB" id="A0A7T2LLZ4"/>
<evidence type="ECO:0000313" key="2">
    <source>
        <dbReference type="EMBL" id="QPQ54878.1"/>
    </source>
</evidence>
<proteinExistence type="predicted"/>
<gene>
    <name evidence="2" type="ORF">IC614_11250</name>
</gene>
<dbReference type="Proteomes" id="UP000594873">
    <property type="component" value="Chromosome"/>
</dbReference>
<accession>A0A7T2LLZ4</accession>
<reference evidence="2 3" key="1">
    <citation type="submission" date="2020-11" db="EMBL/GenBank/DDBJ databases">
        <title>Genome seq and assembly of Sphingosinicella sp.</title>
        <authorList>
            <person name="Chhetri G."/>
        </authorList>
    </citation>
    <scope>NUCLEOTIDE SEQUENCE [LARGE SCALE GENOMIC DNA]</scope>
    <source>
        <strain evidence="2 3">UDD2</strain>
    </source>
</reference>
<protein>
    <submittedName>
        <fullName evidence="2">Uncharacterized protein</fullName>
    </submittedName>
</protein>
<keyword evidence="1" id="KW-0732">Signal</keyword>
<evidence type="ECO:0000256" key="1">
    <source>
        <dbReference type="SAM" id="SignalP"/>
    </source>
</evidence>
<feature type="chain" id="PRO_5032643384" evidence="1">
    <location>
        <begin position="37"/>
        <end position="98"/>
    </location>
</feature>
<name>A0A7T2LLZ4_9SPHN</name>
<dbReference type="EMBL" id="CP065592">
    <property type="protein sequence ID" value="QPQ54878.1"/>
    <property type="molecule type" value="Genomic_DNA"/>
</dbReference>
<organism evidence="2 3">
    <name type="scientific">Allosphingosinicella flava</name>
    <dbReference type="NCBI Taxonomy" id="2771430"/>
    <lineage>
        <taxon>Bacteria</taxon>
        <taxon>Pseudomonadati</taxon>
        <taxon>Pseudomonadota</taxon>
        <taxon>Alphaproteobacteria</taxon>
        <taxon>Sphingomonadales</taxon>
        <taxon>Sphingomonadaceae</taxon>
        <taxon>Allosphingosinicella</taxon>
    </lineage>
</organism>